<evidence type="ECO:0000313" key="2">
    <source>
        <dbReference type="Proteomes" id="UP000008022"/>
    </source>
</evidence>
<proteinExistence type="predicted"/>
<organism evidence="1 2">
    <name type="scientific">Oryza rufipogon</name>
    <name type="common">Brownbeard rice</name>
    <name type="synonym">Asian wild rice</name>
    <dbReference type="NCBI Taxonomy" id="4529"/>
    <lineage>
        <taxon>Eukaryota</taxon>
        <taxon>Viridiplantae</taxon>
        <taxon>Streptophyta</taxon>
        <taxon>Embryophyta</taxon>
        <taxon>Tracheophyta</taxon>
        <taxon>Spermatophyta</taxon>
        <taxon>Magnoliopsida</taxon>
        <taxon>Liliopsida</taxon>
        <taxon>Poales</taxon>
        <taxon>Poaceae</taxon>
        <taxon>BOP clade</taxon>
        <taxon>Oryzoideae</taxon>
        <taxon>Oryzeae</taxon>
        <taxon>Oryzinae</taxon>
        <taxon>Oryza</taxon>
    </lineage>
</organism>
<dbReference type="OMA" id="TRARCIL"/>
<reference evidence="2" key="1">
    <citation type="submission" date="2013-06" db="EMBL/GenBank/DDBJ databases">
        <authorList>
            <person name="Zhao Q."/>
        </authorList>
    </citation>
    <scope>NUCLEOTIDE SEQUENCE</scope>
    <source>
        <strain evidence="2">cv. W1943</strain>
    </source>
</reference>
<dbReference type="Gramene" id="ORUFI02G32680.1">
    <property type="protein sequence ID" value="ORUFI02G32680.1"/>
    <property type="gene ID" value="ORUFI02G32680"/>
</dbReference>
<sequence length="106" mass="12255">MRLTRRITYRFSNYLQIACKTIHFNNIRVAQRKRGGPITHRSQDQNLALIIEGFQANSVILPAKLTPAHTRARCILLSRANPCMNKYYASLYLAKQLSLVNHHHAR</sequence>
<dbReference type="Proteomes" id="UP000008022">
    <property type="component" value="Unassembled WGS sequence"/>
</dbReference>
<dbReference type="HOGENOM" id="CLU_2227586_0_0_1"/>
<dbReference type="AlphaFoldDB" id="A0A0E0NKE6"/>
<protein>
    <submittedName>
        <fullName evidence="1">Uncharacterized protein</fullName>
    </submittedName>
</protein>
<keyword evidence="2" id="KW-1185">Reference proteome</keyword>
<reference evidence="1" key="2">
    <citation type="submission" date="2015-06" db="UniProtKB">
        <authorList>
            <consortium name="EnsemblPlants"/>
        </authorList>
    </citation>
    <scope>IDENTIFICATION</scope>
</reference>
<name>A0A0E0NKE6_ORYRU</name>
<accession>A0A0E0NKE6</accession>
<evidence type="ECO:0000313" key="1">
    <source>
        <dbReference type="EnsemblPlants" id="ORUFI02G32680.1"/>
    </source>
</evidence>
<dbReference type="EnsemblPlants" id="ORUFI02G32680.1">
    <property type="protein sequence ID" value="ORUFI02G32680.1"/>
    <property type="gene ID" value="ORUFI02G32680"/>
</dbReference>